<evidence type="ECO:0000256" key="5">
    <source>
        <dbReference type="ARBA" id="ARBA00015611"/>
    </source>
</evidence>
<dbReference type="InterPro" id="IPR042097">
    <property type="entry name" value="Aminopeptidase_N-like_N_sf"/>
</dbReference>
<feature type="domain" description="Peptidase M1 membrane alanine aminopeptidase" evidence="14">
    <location>
        <begin position="228"/>
        <end position="441"/>
    </location>
</feature>
<comment type="cofactor">
    <cofactor evidence="2">
        <name>Zn(2+)</name>
        <dbReference type="ChEBI" id="CHEBI:29105"/>
    </cofactor>
</comment>
<evidence type="ECO:0000259" key="15">
    <source>
        <dbReference type="Pfam" id="PF11838"/>
    </source>
</evidence>
<feature type="domain" description="Aminopeptidase N-like N-terminal" evidence="16">
    <location>
        <begin position="88"/>
        <end position="185"/>
    </location>
</feature>
<proteinExistence type="inferred from homology"/>
<evidence type="ECO:0000313" key="17">
    <source>
        <dbReference type="EMBL" id="MBM9433071.1"/>
    </source>
</evidence>
<comment type="similarity">
    <text evidence="3">Belongs to the peptidase M1 family.</text>
</comment>
<evidence type="ECO:0000259" key="16">
    <source>
        <dbReference type="Pfam" id="PF17900"/>
    </source>
</evidence>
<dbReference type="EMBL" id="JAFFJS010000002">
    <property type="protein sequence ID" value="MBM9433071.1"/>
    <property type="molecule type" value="Genomic_DNA"/>
</dbReference>
<dbReference type="PANTHER" id="PTHR11533:SF174">
    <property type="entry name" value="PUROMYCIN-SENSITIVE AMINOPEPTIDASE-RELATED"/>
    <property type="match status" value="1"/>
</dbReference>
<dbReference type="EC" id="3.4.11.2" evidence="4"/>
<evidence type="ECO:0000259" key="14">
    <source>
        <dbReference type="Pfam" id="PF01433"/>
    </source>
</evidence>
<keyword evidence="10" id="KW-0862">Zinc</keyword>
<keyword evidence="11" id="KW-0482">Metalloprotease</keyword>
<evidence type="ECO:0000256" key="6">
    <source>
        <dbReference type="ARBA" id="ARBA00022438"/>
    </source>
</evidence>
<evidence type="ECO:0000256" key="9">
    <source>
        <dbReference type="ARBA" id="ARBA00022801"/>
    </source>
</evidence>
<dbReference type="InterPro" id="IPR012778">
    <property type="entry name" value="Pept_M1_aminopeptidase"/>
</dbReference>
<dbReference type="PANTHER" id="PTHR11533">
    <property type="entry name" value="PROTEASE M1 ZINC METALLOPROTEASE"/>
    <property type="match status" value="1"/>
</dbReference>
<dbReference type="InterPro" id="IPR024571">
    <property type="entry name" value="ERAP1-like_C_dom"/>
</dbReference>
<feature type="domain" description="ERAP1-like C-terminal" evidence="15">
    <location>
        <begin position="522"/>
        <end position="832"/>
    </location>
</feature>
<protein>
    <recommendedName>
        <fullName evidence="5">Aminopeptidase N</fullName>
        <ecNumber evidence="4">3.4.11.2</ecNumber>
    </recommendedName>
    <alternativeName>
        <fullName evidence="12">Alanine aminopeptidase</fullName>
    </alternativeName>
    <alternativeName>
        <fullName evidence="13">Lysyl aminopeptidase</fullName>
    </alternativeName>
</protein>
<evidence type="ECO:0000256" key="10">
    <source>
        <dbReference type="ARBA" id="ARBA00022833"/>
    </source>
</evidence>
<dbReference type="InterPro" id="IPR045357">
    <property type="entry name" value="Aminopeptidase_N-like_N"/>
</dbReference>
<evidence type="ECO:0000256" key="1">
    <source>
        <dbReference type="ARBA" id="ARBA00000098"/>
    </source>
</evidence>
<dbReference type="InterPro" id="IPR050344">
    <property type="entry name" value="Peptidase_M1_aminopeptidases"/>
</dbReference>
<keyword evidence="6 17" id="KW-0031">Aminopeptidase</keyword>
<dbReference type="Pfam" id="PF17900">
    <property type="entry name" value="Peptidase_M1_N"/>
    <property type="match status" value="1"/>
</dbReference>
<dbReference type="SUPFAM" id="SSF63737">
    <property type="entry name" value="Leukotriene A4 hydrolase N-terminal domain"/>
    <property type="match status" value="1"/>
</dbReference>
<dbReference type="NCBIfam" id="TIGR02412">
    <property type="entry name" value="pepN_strep_liv"/>
    <property type="match status" value="1"/>
</dbReference>
<dbReference type="InterPro" id="IPR001930">
    <property type="entry name" value="Peptidase_M1"/>
</dbReference>
<reference evidence="18" key="1">
    <citation type="submission" date="2021-02" db="EMBL/GenBank/DDBJ databases">
        <title>Leucobacter sp. CX169.</title>
        <authorList>
            <person name="Cheng Y."/>
        </authorList>
    </citation>
    <scope>NUCLEOTIDE SEQUENCE [LARGE SCALE GENOMIC DNA]</scope>
    <source>
        <strain evidence="18">JY899</strain>
    </source>
</reference>
<evidence type="ECO:0000313" key="18">
    <source>
        <dbReference type="Proteomes" id="UP000705983"/>
    </source>
</evidence>
<dbReference type="GO" id="GO:0016285">
    <property type="term" value="F:alanyl aminopeptidase activity"/>
    <property type="evidence" value="ECO:0007669"/>
    <property type="project" value="UniProtKB-EC"/>
</dbReference>
<sequence>MPGENLTRSEAVARAAVVATERYHVDLDLRGDDTFSSVTTIEFAATGSDTFVDFIGTVNSIELNGEPVDVSAYSDSRIHLTGLAEHNTLVVDATGLFMNTGEGMHKFVDPVDGETYLYTQFEVADARRVFAVFEQPDLKAEFTFHVTAPSHWQVFSNSPTPEPVVLDEASSRWEFTPSERISSYLTAIIAGPYRGGTSELTSADGRTIPLGVYCRASLAEHLDADEVMDITKAGFAFFEKEYGHPYPFRKYDQIFVPEFNAGAMENAGAVTITETYVFRSRATGAIIERRAITILHELAHMWFGDLVTMRWWNDLWLNESFAEFMSHLALDEATRWDQAWQTFLASEKSWAMNADQLRSTHPIVTGVTDLEEVWANFDGITYGKGASVLKQLSAYVGRDAFMAGLSAYFDKHSWQNTELSDLLVEFENASGRDLTEWSKLWLEESGLTLARPEIEIVDGKIASFTVRQELGNASSLRPHRMGIGLYDMVDGTLSLRLSIDEDIAGDTTTIDRLVGEAAPDLLLLNDGDLAYTKIRLDERSLDTSIGHIGSFDDPLARTLVLEAAWDMCRDAELSATAYTELALRAIETENHPTVLRVLLLNLAQAATIYSAPEHRDALIEHVADALFEIADRAEGGSELQFQVALEAARRARSAAQLDRISAWLEGSDLPDGFVLDTDGRWAVVQALAANGRIDTAAIDAELASDDTATGREAAWRARTSIPTPEAKDAAFATLIAGGLPNMQQRSALLGFRAGDPGVLAPFFPRYLDALSTVWKEQTYEMAQQLTTLMFTPSIIGLGTDVEAGLEAWLDAHPSEALALRRILVEHTDDTRRALAAQAADA</sequence>
<evidence type="ECO:0000256" key="7">
    <source>
        <dbReference type="ARBA" id="ARBA00022670"/>
    </source>
</evidence>
<dbReference type="SUPFAM" id="SSF55486">
    <property type="entry name" value="Metalloproteases ('zincins'), catalytic domain"/>
    <property type="match status" value="1"/>
</dbReference>
<dbReference type="Gene3D" id="2.60.40.1730">
    <property type="entry name" value="tricorn interacting facor f3 domain"/>
    <property type="match status" value="1"/>
</dbReference>
<evidence type="ECO:0000256" key="13">
    <source>
        <dbReference type="ARBA" id="ARBA00031533"/>
    </source>
</evidence>
<dbReference type="Gene3D" id="1.10.390.10">
    <property type="entry name" value="Neutral Protease Domain 2"/>
    <property type="match status" value="1"/>
</dbReference>
<evidence type="ECO:0000256" key="3">
    <source>
        <dbReference type="ARBA" id="ARBA00010136"/>
    </source>
</evidence>
<gene>
    <name evidence="17" type="primary">pepN</name>
    <name evidence="17" type="ORF">JVW63_05070</name>
</gene>
<dbReference type="InterPro" id="IPR027268">
    <property type="entry name" value="Peptidase_M4/M1_CTD_sf"/>
</dbReference>
<organism evidence="17 18">
    <name type="scientific">Flaviflexus equikiangi</name>
    <dbReference type="NCBI Taxonomy" id="2758573"/>
    <lineage>
        <taxon>Bacteria</taxon>
        <taxon>Bacillati</taxon>
        <taxon>Actinomycetota</taxon>
        <taxon>Actinomycetes</taxon>
        <taxon>Actinomycetales</taxon>
        <taxon>Actinomycetaceae</taxon>
        <taxon>Flaviflexus</taxon>
    </lineage>
</organism>
<dbReference type="CDD" id="cd09602">
    <property type="entry name" value="M1_APN"/>
    <property type="match status" value="1"/>
</dbReference>
<keyword evidence="7" id="KW-0645">Protease</keyword>
<comment type="catalytic activity">
    <reaction evidence="1">
        <text>Release of an N-terminal amino acid, Xaa-|-Yaa- from a peptide, amide or arylamide. Xaa is preferably Ala, but may be most amino acids including Pro (slow action). When a terminal hydrophobic residue is followed by a prolyl residue, the two may be released as an intact Xaa-Pro dipeptide.</text>
        <dbReference type="EC" id="3.4.11.2"/>
    </reaction>
</comment>
<keyword evidence="18" id="KW-1185">Reference proteome</keyword>
<dbReference type="InterPro" id="IPR014782">
    <property type="entry name" value="Peptidase_M1_dom"/>
</dbReference>
<dbReference type="PRINTS" id="PR00756">
    <property type="entry name" value="ALADIPTASE"/>
</dbReference>
<evidence type="ECO:0000256" key="11">
    <source>
        <dbReference type="ARBA" id="ARBA00023049"/>
    </source>
</evidence>
<dbReference type="Pfam" id="PF11838">
    <property type="entry name" value="ERAP1_C"/>
    <property type="match status" value="1"/>
</dbReference>
<keyword evidence="8" id="KW-0479">Metal-binding</keyword>
<dbReference type="Proteomes" id="UP000705983">
    <property type="component" value="Unassembled WGS sequence"/>
</dbReference>
<evidence type="ECO:0000256" key="8">
    <source>
        <dbReference type="ARBA" id="ARBA00022723"/>
    </source>
</evidence>
<evidence type="ECO:0000256" key="12">
    <source>
        <dbReference type="ARBA" id="ARBA00029811"/>
    </source>
</evidence>
<accession>A0ABS2TEJ0</accession>
<dbReference type="Pfam" id="PF01433">
    <property type="entry name" value="Peptidase_M1"/>
    <property type="match status" value="1"/>
</dbReference>
<comment type="caution">
    <text evidence="17">The sequence shown here is derived from an EMBL/GenBank/DDBJ whole genome shotgun (WGS) entry which is preliminary data.</text>
</comment>
<name>A0ABS2TEJ0_9ACTO</name>
<keyword evidence="9 17" id="KW-0378">Hydrolase</keyword>
<dbReference type="RefSeq" id="WP_187996382.1">
    <property type="nucleotide sequence ID" value="NZ_JACEXG010000002.1"/>
</dbReference>
<evidence type="ECO:0000256" key="4">
    <source>
        <dbReference type="ARBA" id="ARBA00012564"/>
    </source>
</evidence>
<evidence type="ECO:0000256" key="2">
    <source>
        <dbReference type="ARBA" id="ARBA00001947"/>
    </source>
</evidence>